<dbReference type="InterPro" id="IPR036237">
    <property type="entry name" value="Xyl_isomerase-like_sf"/>
</dbReference>
<dbReference type="PANTHER" id="PTHR42194:SF1">
    <property type="entry name" value="UPF0276 PROTEIN HI_1600"/>
    <property type="match status" value="1"/>
</dbReference>
<dbReference type="Pfam" id="PF05114">
    <property type="entry name" value="MbnB_TglH_ChrH"/>
    <property type="match status" value="1"/>
</dbReference>
<dbReference type="NCBIfam" id="NF003818">
    <property type="entry name" value="PRK05409.1"/>
    <property type="match status" value="1"/>
</dbReference>
<sequence length="298" mass="34112">MSGNRFNAFQNHGVGIGLRIPHYQHIFSRKPVVDWFEIISENFMIDGGRPLAMLDQILERYRVVQHGVSMYFGSVTEPDPEHLKRLKTLVRRTGTPWLSDHLCWGSVDGTYTHDLLPLPYTWEAVARTADRVRMVQDYLEIPVAVENVSSYAAFTDSQMTEWEFLNEVVERADCGILLDVNNIYVSSVNHEFDPMDYVIAVPAHRVAQIHIAGHSKYEKYILDTHDHPVIDPVWDLYARAIERCGPTPTLLEWDDHIPSFDEVHSEALKANRYLKMYSDSSSSVVQASLEGELLEPAQ</sequence>
<gene>
    <name evidence="1" type="ORF">P8935_15985</name>
</gene>
<dbReference type="SUPFAM" id="SSF51658">
    <property type="entry name" value="Xylose isomerase-like"/>
    <property type="match status" value="1"/>
</dbReference>
<evidence type="ECO:0000313" key="1">
    <source>
        <dbReference type="EMBL" id="XBH16064.1"/>
    </source>
</evidence>
<reference evidence="1" key="1">
    <citation type="submission" date="2023-03" db="EMBL/GenBank/DDBJ databases">
        <title>Edaphobacter sp.</title>
        <authorList>
            <person name="Huber K.J."/>
            <person name="Papendorf J."/>
            <person name="Pilke C."/>
            <person name="Bunk B."/>
            <person name="Sproeer C."/>
            <person name="Pester M."/>
        </authorList>
    </citation>
    <scope>NUCLEOTIDE SEQUENCE</scope>
    <source>
        <strain evidence="1">DSM 110680</strain>
    </source>
</reference>
<dbReference type="AlphaFoldDB" id="A0AAU7DEF7"/>
<proteinExistence type="predicted"/>
<dbReference type="RefSeq" id="WP_348261295.1">
    <property type="nucleotide sequence ID" value="NZ_CP121196.1"/>
</dbReference>
<dbReference type="InterPro" id="IPR007801">
    <property type="entry name" value="MbnB/TglH/ChrH"/>
</dbReference>
<organism evidence="1">
    <name type="scientific">Telmatobacter sp. DSM 110680</name>
    <dbReference type="NCBI Taxonomy" id="3036704"/>
    <lineage>
        <taxon>Bacteria</taxon>
        <taxon>Pseudomonadati</taxon>
        <taxon>Acidobacteriota</taxon>
        <taxon>Terriglobia</taxon>
        <taxon>Terriglobales</taxon>
        <taxon>Acidobacteriaceae</taxon>
        <taxon>Telmatobacter</taxon>
    </lineage>
</organism>
<accession>A0AAU7DEF7</accession>
<dbReference type="PANTHER" id="PTHR42194">
    <property type="entry name" value="UPF0276 PROTEIN HI_1600"/>
    <property type="match status" value="1"/>
</dbReference>
<dbReference type="EMBL" id="CP121196">
    <property type="protein sequence ID" value="XBH16064.1"/>
    <property type="molecule type" value="Genomic_DNA"/>
</dbReference>
<name>A0AAU7DEF7_9BACT</name>
<protein>
    <submittedName>
        <fullName evidence="1">DUF692 domain-containing protein</fullName>
    </submittedName>
</protein>
<dbReference type="Gene3D" id="3.20.20.150">
    <property type="entry name" value="Divalent-metal-dependent TIM barrel enzymes"/>
    <property type="match status" value="1"/>
</dbReference>